<evidence type="ECO:0000259" key="18">
    <source>
        <dbReference type="Pfam" id="PF08409"/>
    </source>
</evidence>
<feature type="repeat" description="TPR" evidence="16">
    <location>
        <begin position="660"/>
        <end position="693"/>
    </location>
</feature>
<evidence type="ECO:0000256" key="8">
    <source>
        <dbReference type="ARBA" id="ARBA00022692"/>
    </source>
</evidence>
<dbReference type="GO" id="GO:0004169">
    <property type="term" value="F:dolichyl-phosphate-mannose-protein mannosyltransferase activity"/>
    <property type="evidence" value="ECO:0007669"/>
    <property type="project" value="UniProtKB-EC"/>
</dbReference>
<feature type="transmembrane region" description="Helical" evidence="17">
    <location>
        <begin position="325"/>
        <end position="343"/>
    </location>
</feature>
<evidence type="ECO:0000256" key="14">
    <source>
        <dbReference type="ARBA" id="ARBA00045085"/>
    </source>
</evidence>
<dbReference type="Proteomes" id="UP001652582">
    <property type="component" value="Chromosome 4"/>
</dbReference>
<keyword evidence="13 17" id="KW-0472">Membrane</keyword>
<dbReference type="Pfam" id="PF08409">
    <property type="entry name" value="TMTC_DUF1736"/>
    <property type="match status" value="1"/>
</dbReference>
<dbReference type="InterPro" id="IPR011990">
    <property type="entry name" value="TPR-like_helical_dom_sf"/>
</dbReference>
<evidence type="ECO:0000256" key="7">
    <source>
        <dbReference type="ARBA" id="ARBA00022679"/>
    </source>
</evidence>
<comment type="catalytic activity">
    <reaction evidence="15">
        <text>a di-trans,poly-cis-dolichyl beta-D-mannosyl phosphate + L-seryl-[protein] = 3-O-(alpha-D-mannosyl)-L-seryl-[protein] + a di-trans,poly-cis-dolichyl phosphate + H(+)</text>
        <dbReference type="Rhea" id="RHEA:17377"/>
        <dbReference type="Rhea" id="RHEA-COMP:9863"/>
        <dbReference type="Rhea" id="RHEA-COMP:13546"/>
        <dbReference type="Rhea" id="RHEA-COMP:19498"/>
        <dbReference type="Rhea" id="RHEA-COMP:19501"/>
        <dbReference type="ChEBI" id="CHEBI:15378"/>
        <dbReference type="ChEBI" id="CHEBI:29999"/>
        <dbReference type="ChEBI" id="CHEBI:57683"/>
        <dbReference type="ChEBI" id="CHEBI:58211"/>
        <dbReference type="ChEBI" id="CHEBI:137321"/>
        <dbReference type="EC" id="2.4.1.109"/>
    </reaction>
</comment>
<evidence type="ECO:0000256" key="2">
    <source>
        <dbReference type="ARBA" id="ARBA00004141"/>
    </source>
</evidence>
<feature type="transmembrane region" description="Helical" evidence="17">
    <location>
        <begin position="148"/>
        <end position="169"/>
    </location>
</feature>
<comment type="pathway">
    <text evidence="4">Protein modification; protein glycosylation.</text>
</comment>
<dbReference type="SMART" id="SM00028">
    <property type="entry name" value="TPR"/>
    <property type="match status" value="7"/>
</dbReference>
<feature type="transmembrane region" description="Helical" evidence="17">
    <location>
        <begin position="176"/>
        <end position="194"/>
    </location>
</feature>
<name>A0A6J1MXZ5_BICAN</name>
<feature type="domain" description="DUF1736" evidence="18">
    <location>
        <begin position="264"/>
        <end position="335"/>
    </location>
</feature>
<dbReference type="UniPathway" id="UPA00378"/>
<evidence type="ECO:0000256" key="1">
    <source>
        <dbReference type="ARBA" id="ARBA00003582"/>
    </source>
</evidence>
<evidence type="ECO:0000256" key="10">
    <source>
        <dbReference type="ARBA" id="ARBA00022803"/>
    </source>
</evidence>
<dbReference type="SUPFAM" id="SSF48452">
    <property type="entry name" value="TPR-like"/>
    <property type="match status" value="1"/>
</dbReference>
<evidence type="ECO:0000256" key="11">
    <source>
        <dbReference type="ARBA" id="ARBA00022824"/>
    </source>
</evidence>
<evidence type="ECO:0000256" key="9">
    <source>
        <dbReference type="ARBA" id="ARBA00022737"/>
    </source>
</evidence>
<evidence type="ECO:0000256" key="6">
    <source>
        <dbReference type="ARBA" id="ARBA00012839"/>
    </source>
</evidence>
<dbReference type="PROSITE" id="PS50293">
    <property type="entry name" value="TPR_REGION"/>
    <property type="match status" value="2"/>
</dbReference>
<keyword evidence="11" id="KW-0256">Endoplasmic reticulum</keyword>
<dbReference type="InterPro" id="IPR013618">
    <property type="entry name" value="TMTC_DUF1736"/>
</dbReference>
<evidence type="ECO:0000256" key="4">
    <source>
        <dbReference type="ARBA" id="ARBA00004922"/>
    </source>
</evidence>
<feature type="transmembrane region" description="Helical" evidence="17">
    <location>
        <begin position="413"/>
        <end position="430"/>
    </location>
</feature>
<evidence type="ECO:0000256" key="5">
    <source>
        <dbReference type="ARBA" id="ARBA00007882"/>
    </source>
</evidence>
<keyword evidence="7" id="KW-0808">Transferase</keyword>
<dbReference type="Pfam" id="PF13181">
    <property type="entry name" value="TPR_8"/>
    <property type="match status" value="1"/>
</dbReference>
<dbReference type="PROSITE" id="PS50005">
    <property type="entry name" value="TPR"/>
    <property type="match status" value="2"/>
</dbReference>
<gene>
    <name evidence="20" type="primary">LOC112045667</name>
</gene>
<comment type="function">
    <text evidence="1">Transfers mannosyl residues to the hydroxyl group of serine or threonine residues.</text>
</comment>
<dbReference type="OrthoDB" id="19588at2759"/>
<dbReference type="PANTHER" id="PTHR44227:SF3">
    <property type="entry name" value="PROTEIN O-MANNOSYL-TRANSFERASE TMTC4"/>
    <property type="match status" value="1"/>
</dbReference>
<feature type="transmembrane region" description="Helical" evidence="17">
    <location>
        <begin position="91"/>
        <end position="111"/>
    </location>
</feature>
<evidence type="ECO:0000256" key="3">
    <source>
        <dbReference type="ARBA" id="ARBA00004240"/>
    </source>
</evidence>
<dbReference type="RefSeq" id="XP_023937713.2">
    <property type="nucleotide sequence ID" value="XM_024081945.2"/>
</dbReference>
<dbReference type="PANTHER" id="PTHR44227">
    <property type="match status" value="1"/>
</dbReference>
<dbReference type="GeneID" id="112045667"/>
<comment type="similarity">
    <text evidence="5">Belongs to the TMTC family.</text>
</comment>
<evidence type="ECO:0000256" key="16">
    <source>
        <dbReference type="PROSITE-ProRule" id="PRU00339"/>
    </source>
</evidence>
<dbReference type="Pfam" id="PF13432">
    <property type="entry name" value="TPR_16"/>
    <property type="match status" value="1"/>
</dbReference>
<sequence length="710" mass="82414">MYFKLFIIFTVSAAPFLFSLHGDFVFDDSEAIVKNKDVTSKSWLDSFSNDFWGTNIKSNHSHKSYRPLTILTYRLNYIINNRQLSATQFKVINLICHIICCVLVWKTYSCIWARVKWKNEEKYAIDVPFLASLLFSVHPIHVEAISGIVGRADLLAAMTFLLSFLIYDVSMKKKSIFNIYLCISITLAGLSMLFKENGITVMGVCCLYDIILSIRIKALDKLKYKTTNLLKCIHIDVKCVYRTVILITFAILFLYARWIVMGTAKPEFKAIDNPAAFSNNLFTKTATYNYIYFLNIMLLIWPQWLCYDWSMGCVPLINNVLDFRILFISIMYLYLFLFIKAVCSRNYRKTSKRILFLATLFILIPFLPASNIIFPVGFVIAERILYIPSIGYCLFVVIGLRNILQNTRNNQKVFLGIFLGLILIYGMKSWQRAHDWQNEYKLFTNALSVCPLNAKVHYNIAKVADAKENSSWAIDEYTAAIRLYPEYYQAMNNLANLLKNKKEFSAAEAYLRKAINHKKDFPAAWMNLGIVLANTKRYIESQKAYKTALLYRKNYPDCFYNLGNLYLEMNKTDDAMESWYQAINLNPKHVSAWTNLLALLDNTNQIKKALQIIPKALIELPDSPSIHFAIANIYGKHEQYATAESHFHQAINLFKERVQAIHYANLGVLYHRWQKYDLAKRMYKKALTIDPNFPSANKNLYNLEKFKMKK</sequence>
<dbReference type="Pfam" id="PF13424">
    <property type="entry name" value="TPR_12"/>
    <property type="match status" value="1"/>
</dbReference>
<reference evidence="20" key="1">
    <citation type="submission" date="2025-08" db="UniProtKB">
        <authorList>
            <consortium name="RefSeq"/>
        </authorList>
    </citation>
    <scope>IDENTIFICATION</scope>
</reference>
<evidence type="ECO:0000256" key="15">
    <source>
        <dbReference type="ARBA" id="ARBA00045102"/>
    </source>
</evidence>
<accession>A0A6J1MXZ5</accession>
<keyword evidence="12 17" id="KW-1133">Transmembrane helix</keyword>
<evidence type="ECO:0000256" key="17">
    <source>
        <dbReference type="SAM" id="Phobius"/>
    </source>
</evidence>
<dbReference type="GO" id="GO:0005783">
    <property type="term" value="C:endoplasmic reticulum"/>
    <property type="evidence" value="ECO:0007669"/>
    <property type="project" value="UniProtKB-SubCell"/>
</dbReference>
<comment type="catalytic activity">
    <reaction evidence="14">
        <text>a di-trans,poly-cis-dolichyl beta-D-mannosyl phosphate + L-threonyl-[protein] = 3-O-(alpha-D-mannosyl)-L-threonyl-[protein] + a di-trans,poly-cis-dolichyl phosphate + H(+)</text>
        <dbReference type="Rhea" id="RHEA:53396"/>
        <dbReference type="Rhea" id="RHEA-COMP:11060"/>
        <dbReference type="Rhea" id="RHEA-COMP:13547"/>
        <dbReference type="Rhea" id="RHEA-COMP:19498"/>
        <dbReference type="Rhea" id="RHEA-COMP:19501"/>
        <dbReference type="ChEBI" id="CHEBI:15378"/>
        <dbReference type="ChEBI" id="CHEBI:30013"/>
        <dbReference type="ChEBI" id="CHEBI:57683"/>
        <dbReference type="ChEBI" id="CHEBI:58211"/>
        <dbReference type="ChEBI" id="CHEBI:137323"/>
        <dbReference type="EC" id="2.4.1.109"/>
    </reaction>
</comment>
<feature type="transmembrane region" description="Helical" evidence="17">
    <location>
        <begin position="355"/>
        <end position="378"/>
    </location>
</feature>
<dbReference type="EC" id="2.4.1.109" evidence="6"/>
<evidence type="ECO:0000313" key="20">
    <source>
        <dbReference type="RefSeq" id="XP_023937713.2"/>
    </source>
</evidence>
<feature type="transmembrane region" description="Helical" evidence="17">
    <location>
        <begin position="384"/>
        <end position="404"/>
    </location>
</feature>
<organism evidence="19 20">
    <name type="scientific">Bicyclus anynana</name>
    <name type="common">Squinting bush brown butterfly</name>
    <dbReference type="NCBI Taxonomy" id="110368"/>
    <lineage>
        <taxon>Eukaryota</taxon>
        <taxon>Metazoa</taxon>
        <taxon>Ecdysozoa</taxon>
        <taxon>Arthropoda</taxon>
        <taxon>Hexapoda</taxon>
        <taxon>Insecta</taxon>
        <taxon>Pterygota</taxon>
        <taxon>Neoptera</taxon>
        <taxon>Endopterygota</taxon>
        <taxon>Lepidoptera</taxon>
        <taxon>Glossata</taxon>
        <taxon>Ditrysia</taxon>
        <taxon>Papilionoidea</taxon>
        <taxon>Nymphalidae</taxon>
        <taxon>Satyrinae</taxon>
        <taxon>Satyrini</taxon>
        <taxon>Mycalesina</taxon>
        <taxon>Bicyclus</taxon>
    </lineage>
</organism>
<feature type="repeat" description="TPR" evidence="16">
    <location>
        <begin position="556"/>
        <end position="589"/>
    </location>
</feature>
<evidence type="ECO:0000256" key="12">
    <source>
        <dbReference type="ARBA" id="ARBA00022989"/>
    </source>
</evidence>
<dbReference type="InterPro" id="IPR019734">
    <property type="entry name" value="TPR_rpt"/>
</dbReference>
<protein>
    <recommendedName>
        <fullName evidence="6">dolichyl-phosphate-mannose--protein mannosyltransferase</fullName>
        <ecNumber evidence="6">2.4.1.109</ecNumber>
    </recommendedName>
</protein>
<dbReference type="InterPro" id="IPR052346">
    <property type="entry name" value="O-mannosyl-transferase_TMTC"/>
</dbReference>
<dbReference type="KEGG" id="bany:112045667"/>
<keyword evidence="8 17" id="KW-0812">Transmembrane</keyword>
<feature type="transmembrane region" description="Helical" evidence="17">
    <location>
        <begin position="239"/>
        <end position="260"/>
    </location>
</feature>
<dbReference type="Pfam" id="PF00515">
    <property type="entry name" value="TPR_1"/>
    <property type="match status" value="1"/>
</dbReference>
<evidence type="ECO:0000256" key="13">
    <source>
        <dbReference type="ARBA" id="ARBA00023136"/>
    </source>
</evidence>
<dbReference type="AlphaFoldDB" id="A0A6J1MXZ5"/>
<dbReference type="GO" id="GO:0030968">
    <property type="term" value="P:endoplasmic reticulum unfolded protein response"/>
    <property type="evidence" value="ECO:0007669"/>
    <property type="project" value="TreeGrafter"/>
</dbReference>
<proteinExistence type="inferred from homology"/>
<keyword evidence="19" id="KW-1185">Reference proteome</keyword>
<comment type="subcellular location">
    <subcellularLocation>
        <location evidence="3">Endoplasmic reticulum</location>
    </subcellularLocation>
    <subcellularLocation>
        <location evidence="2">Membrane</location>
        <topology evidence="2">Multi-pass membrane protein</topology>
    </subcellularLocation>
</comment>
<dbReference type="Gene3D" id="1.25.40.10">
    <property type="entry name" value="Tetratricopeptide repeat domain"/>
    <property type="match status" value="3"/>
</dbReference>
<evidence type="ECO:0000313" key="19">
    <source>
        <dbReference type="Proteomes" id="UP001652582"/>
    </source>
</evidence>
<keyword evidence="10 16" id="KW-0802">TPR repeat</keyword>
<dbReference type="GO" id="GO:0016020">
    <property type="term" value="C:membrane"/>
    <property type="evidence" value="ECO:0007669"/>
    <property type="project" value="UniProtKB-SubCell"/>
</dbReference>
<keyword evidence="9" id="KW-0677">Repeat</keyword>